<accession>A0A7W4ZN26</accession>
<dbReference type="EMBL" id="JACHXE010000001">
    <property type="protein sequence ID" value="MBB3075532.1"/>
    <property type="molecule type" value="Genomic_DNA"/>
</dbReference>
<dbReference type="GO" id="GO:0004519">
    <property type="term" value="F:endonuclease activity"/>
    <property type="evidence" value="ECO:0007669"/>
    <property type="project" value="InterPro"/>
</dbReference>
<dbReference type="PANTHER" id="PTHR38814">
    <property type="entry name" value="ENDONUCLEASE NUCS"/>
    <property type="match status" value="1"/>
</dbReference>
<dbReference type="Gene3D" id="3.40.1350.10">
    <property type="match status" value="1"/>
</dbReference>
<dbReference type="AlphaFoldDB" id="A0A7W4ZN26"/>
<keyword evidence="4" id="KW-1185">Reference proteome</keyword>
<dbReference type="InterPro" id="IPR048301">
    <property type="entry name" value="NucS_C"/>
</dbReference>
<dbReference type="InterPro" id="IPR011856">
    <property type="entry name" value="tRNA_endonuc-like_dom_sf"/>
</dbReference>
<dbReference type="PANTHER" id="PTHR38814:SF1">
    <property type="entry name" value="ENDONUCLEASE NUCS"/>
    <property type="match status" value="1"/>
</dbReference>
<protein>
    <recommendedName>
        <fullName evidence="2">Endonuclease NucS C-terminal domain-containing protein</fullName>
    </recommendedName>
</protein>
<dbReference type="RefSeq" id="WP_184589777.1">
    <property type="nucleotide sequence ID" value="NZ_BMUP01000001.1"/>
</dbReference>
<sequence>MSHPYENQIRDELCNSLSLIEPGLHLVGTEYRVPNAHGTRGHIDILARDAHGSWVVIEIKRADGPARQALHEVTKYTELLRGERGIRQDRIRAIIISTTWRELLTPVSNVARDWSHDLRGYKLILDSNGRPVQAQRVAFLPAPVAPRVTSHHFIYFYNSPGDRDQGWQEIVDRAAEVGGHNLLGADFRRVDRIDLVRAPFGLYFAIGGVDPDGLPDWIKESCEDLEDPEIENPLEYEVLCHVTGNVFAADFDNARPGVLRGLHDDPCWQIEGYRAAGAFAKRDLLDERDLLRDLNGEDEGSGEVLYSGSARTTDRGRWPVFLQEGMRSLSGNHAWERLVQEWLTNVASQPAESDVHLHVYNPCDLIGSLLHGWPEDLKRRVPMLSAMAVTQGGPHRSLDGQLYWDGVKVPDIAERVRMVYREPLDWGIANSTGGGWETDLQLVEELRLYYVLVERIGENPVKPSKNDKIAVWMLRDGLPVRVPAPFSRLHECGWQGIYPFASFVDEHHDQLASLVAEFRDALAFQHL</sequence>
<dbReference type="InterPro" id="IPR002793">
    <property type="entry name" value="Endonuclease_NucS"/>
</dbReference>
<comment type="caution">
    <text evidence="3">The sequence shown here is derived from an EMBL/GenBank/DDBJ whole genome shotgun (WGS) entry which is preliminary data.</text>
</comment>
<dbReference type="Pfam" id="PF01939">
    <property type="entry name" value="NucS_C"/>
    <property type="match status" value="1"/>
</dbReference>
<evidence type="ECO:0000313" key="3">
    <source>
        <dbReference type="EMBL" id="MBB3075532.1"/>
    </source>
</evidence>
<reference evidence="3 4" key="1">
    <citation type="submission" date="2020-08" db="EMBL/GenBank/DDBJ databases">
        <title>Genomic Encyclopedia of Type Strains, Phase III (KMG-III): the genomes of soil and plant-associated and newly described type strains.</title>
        <authorList>
            <person name="Whitman W."/>
        </authorList>
    </citation>
    <scope>NUCLEOTIDE SEQUENCE [LARGE SCALE GENOMIC DNA]</scope>
    <source>
        <strain evidence="3 4">CECT 3237</strain>
    </source>
</reference>
<dbReference type="Proteomes" id="UP000572907">
    <property type="component" value="Unassembled WGS sequence"/>
</dbReference>
<evidence type="ECO:0000259" key="2">
    <source>
        <dbReference type="Pfam" id="PF01939"/>
    </source>
</evidence>
<evidence type="ECO:0000256" key="1">
    <source>
        <dbReference type="ARBA" id="ARBA00023125"/>
    </source>
</evidence>
<proteinExistence type="predicted"/>
<evidence type="ECO:0000313" key="4">
    <source>
        <dbReference type="Proteomes" id="UP000572907"/>
    </source>
</evidence>
<dbReference type="GO" id="GO:0003677">
    <property type="term" value="F:DNA binding"/>
    <property type="evidence" value="ECO:0007669"/>
    <property type="project" value="UniProtKB-KW"/>
</dbReference>
<keyword evidence="1" id="KW-0238">DNA-binding</keyword>
<feature type="domain" description="Endonuclease NucS C-terminal" evidence="2">
    <location>
        <begin position="6"/>
        <end position="98"/>
    </location>
</feature>
<gene>
    <name evidence="3" type="ORF">FHS41_002001</name>
</gene>
<name>A0A7W4ZN26_9ACTN</name>
<organism evidence="3 4">
    <name type="scientific">Streptomyces violarus</name>
    <dbReference type="NCBI Taxonomy" id="67380"/>
    <lineage>
        <taxon>Bacteria</taxon>
        <taxon>Bacillati</taxon>
        <taxon>Actinomycetota</taxon>
        <taxon>Actinomycetes</taxon>
        <taxon>Kitasatosporales</taxon>
        <taxon>Streptomycetaceae</taxon>
        <taxon>Streptomyces</taxon>
    </lineage>
</organism>